<evidence type="ECO:0000313" key="2">
    <source>
        <dbReference type="Proteomes" id="UP000309997"/>
    </source>
</evidence>
<evidence type="ECO:0000313" key="1">
    <source>
        <dbReference type="EMBL" id="KAL3585735.1"/>
    </source>
</evidence>
<accession>A0ACC4C367</accession>
<organism evidence="1 2">
    <name type="scientific">Populus alba</name>
    <name type="common">White poplar</name>
    <dbReference type="NCBI Taxonomy" id="43335"/>
    <lineage>
        <taxon>Eukaryota</taxon>
        <taxon>Viridiplantae</taxon>
        <taxon>Streptophyta</taxon>
        <taxon>Embryophyta</taxon>
        <taxon>Tracheophyta</taxon>
        <taxon>Spermatophyta</taxon>
        <taxon>Magnoliopsida</taxon>
        <taxon>eudicotyledons</taxon>
        <taxon>Gunneridae</taxon>
        <taxon>Pentapetalae</taxon>
        <taxon>rosids</taxon>
        <taxon>fabids</taxon>
        <taxon>Malpighiales</taxon>
        <taxon>Salicaceae</taxon>
        <taxon>Saliceae</taxon>
        <taxon>Populus</taxon>
    </lineage>
</organism>
<dbReference type="Proteomes" id="UP000309997">
    <property type="component" value="Unassembled WGS sequence"/>
</dbReference>
<proteinExistence type="predicted"/>
<name>A0ACC4C367_POPAL</name>
<comment type="caution">
    <text evidence="1">The sequence shown here is derived from an EMBL/GenBank/DDBJ whole genome shotgun (WGS) entry which is preliminary data.</text>
</comment>
<keyword evidence="2" id="KW-1185">Reference proteome</keyword>
<gene>
    <name evidence="1" type="ORF">D5086_012602</name>
</gene>
<protein>
    <submittedName>
        <fullName evidence="1">Uncharacterized protein</fullName>
    </submittedName>
</protein>
<reference evidence="1 2" key="1">
    <citation type="journal article" date="2024" name="Plant Biotechnol. J.">
        <title>Genome and CRISPR/Cas9 system of a widespread forest tree (Populus alba) in the world.</title>
        <authorList>
            <person name="Liu Y.J."/>
            <person name="Jiang P.F."/>
            <person name="Han X.M."/>
            <person name="Li X.Y."/>
            <person name="Wang H.M."/>
            <person name="Wang Y.J."/>
            <person name="Wang X.X."/>
            <person name="Zeng Q.Y."/>
        </authorList>
    </citation>
    <scope>NUCLEOTIDE SEQUENCE [LARGE SCALE GENOMIC DNA]</scope>
    <source>
        <strain evidence="2">cv. PAL-ZL1</strain>
    </source>
</reference>
<dbReference type="EMBL" id="RCHU02000006">
    <property type="protein sequence ID" value="KAL3585735.1"/>
    <property type="molecule type" value="Genomic_DNA"/>
</dbReference>
<sequence>MLSAIGFSGPFVLFSSLWLTRWADGVTSDPRDSPFASKSKLRLIQAGKTDSPANSSGQLPPLTGIIRFVDQGWLLFDVSPKDHADLTVEAQTLYIGFESIGFIGPGVSLLCLNYAKTPVAAAVLMTIALSLSSLSQAGFLLNMQDIAPQHAGFLHGIASSAGTLAATISAIGTGYFVQWSGSSQAFLRVTAGLYFVTAIFWNLFATGERVF</sequence>